<dbReference type="Proteomes" id="UP001307849">
    <property type="component" value="Unassembled WGS sequence"/>
</dbReference>
<dbReference type="AlphaFoldDB" id="A0AAN8NPY6"/>
<comment type="caution">
    <text evidence="2">The sequence shown here is derived from an EMBL/GenBank/DDBJ whole genome shotgun (WGS) entry which is preliminary data.</text>
</comment>
<gene>
    <name evidence="2" type="ORF">TWF506_005823</name>
</gene>
<accession>A0AAN8NPY6</accession>
<sequence>MVVLNTWTSALLLSLCPLERHWFISLEDNIPCDTASISRNIPNNKLVYIKPLNETNLETLGLFKSDIPTDIDFSQIYSMIIIPTPPGSSSANKSVDTPPSVPLFGLLAVSMYLMDLFMM</sequence>
<dbReference type="EMBL" id="JAVHJM010000002">
    <property type="protein sequence ID" value="KAK6518685.1"/>
    <property type="molecule type" value="Genomic_DNA"/>
</dbReference>
<feature type="signal peptide" evidence="1">
    <location>
        <begin position="1"/>
        <end position="20"/>
    </location>
</feature>
<keyword evidence="1" id="KW-0732">Signal</keyword>
<organism evidence="2 3">
    <name type="scientific">Arthrobotrys conoides</name>
    <dbReference type="NCBI Taxonomy" id="74498"/>
    <lineage>
        <taxon>Eukaryota</taxon>
        <taxon>Fungi</taxon>
        <taxon>Dikarya</taxon>
        <taxon>Ascomycota</taxon>
        <taxon>Pezizomycotina</taxon>
        <taxon>Orbiliomycetes</taxon>
        <taxon>Orbiliales</taxon>
        <taxon>Orbiliaceae</taxon>
        <taxon>Arthrobotrys</taxon>
    </lineage>
</organism>
<feature type="chain" id="PRO_5042842119" evidence="1">
    <location>
        <begin position="21"/>
        <end position="119"/>
    </location>
</feature>
<keyword evidence="3" id="KW-1185">Reference proteome</keyword>
<evidence type="ECO:0000313" key="3">
    <source>
        <dbReference type="Proteomes" id="UP001307849"/>
    </source>
</evidence>
<proteinExistence type="predicted"/>
<evidence type="ECO:0000256" key="1">
    <source>
        <dbReference type="SAM" id="SignalP"/>
    </source>
</evidence>
<name>A0AAN8NPY6_9PEZI</name>
<reference evidence="2 3" key="1">
    <citation type="submission" date="2019-10" db="EMBL/GenBank/DDBJ databases">
        <authorList>
            <person name="Palmer J.M."/>
        </authorList>
    </citation>
    <scope>NUCLEOTIDE SEQUENCE [LARGE SCALE GENOMIC DNA]</scope>
    <source>
        <strain evidence="2 3">TWF506</strain>
    </source>
</reference>
<evidence type="ECO:0000313" key="2">
    <source>
        <dbReference type="EMBL" id="KAK6518685.1"/>
    </source>
</evidence>
<protein>
    <submittedName>
        <fullName evidence="2">Uncharacterized protein</fullName>
    </submittedName>
</protein>